<organism evidence="3 4">
    <name type="scientific">Clavelina lepadiformis</name>
    <name type="common">Light-bulb sea squirt</name>
    <name type="synonym">Ascidia lepadiformis</name>
    <dbReference type="NCBI Taxonomy" id="159417"/>
    <lineage>
        <taxon>Eukaryota</taxon>
        <taxon>Metazoa</taxon>
        <taxon>Chordata</taxon>
        <taxon>Tunicata</taxon>
        <taxon>Ascidiacea</taxon>
        <taxon>Aplousobranchia</taxon>
        <taxon>Clavelinidae</taxon>
        <taxon>Clavelina</taxon>
    </lineage>
</organism>
<feature type="domain" description="Fe2OG dioxygenase" evidence="2">
    <location>
        <begin position="103"/>
        <end position="210"/>
    </location>
</feature>
<sequence length="248" mass="27962">MSYIPVVDFKSCGLFVDDVLGKDLEQAGHLLSNAFSEVGFVYITNSAPIEEKKRYSRLENNFGYVGLETEKINPARPALGVGMELKDQHFFEKCHSLIHKPGNSTTLRTLFYPTLPSILKPNQIRLGEHSDYGSITLLFQDNVGGLQVQNLQGEYVNATPIDDTVLINIGDLFELWTQSKLKSTKHRVLIPEDELRRGIPRRSLAYFVHPDDEVLIDSQIEYKHSTSNEKSEAVKGCTSCHACYGWLL</sequence>
<dbReference type="InterPro" id="IPR050231">
    <property type="entry name" value="Iron_ascorbate_oxido_reductase"/>
</dbReference>
<reference evidence="3 4" key="1">
    <citation type="submission" date="2024-02" db="EMBL/GenBank/DDBJ databases">
        <authorList>
            <person name="Daric V."/>
            <person name="Darras S."/>
        </authorList>
    </citation>
    <scope>NUCLEOTIDE SEQUENCE [LARGE SCALE GENOMIC DNA]</scope>
</reference>
<accession>A0ABP0GT83</accession>
<name>A0ABP0GT83_CLALP</name>
<dbReference type="Gene3D" id="2.60.120.330">
    <property type="entry name" value="B-lactam Antibiotic, Isopenicillin N Synthase, Chain"/>
    <property type="match status" value="1"/>
</dbReference>
<evidence type="ECO:0000256" key="1">
    <source>
        <dbReference type="RuleBase" id="RU003682"/>
    </source>
</evidence>
<dbReference type="Proteomes" id="UP001642483">
    <property type="component" value="Unassembled WGS sequence"/>
</dbReference>
<dbReference type="InterPro" id="IPR005123">
    <property type="entry name" value="Oxoglu/Fe-dep_dioxygenase_dom"/>
</dbReference>
<protein>
    <recommendedName>
        <fullName evidence="2">Fe2OG dioxygenase domain-containing protein</fullName>
    </recommendedName>
</protein>
<evidence type="ECO:0000313" key="3">
    <source>
        <dbReference type="EMBL" id="CAK8694943.1"/>
    </source>
</evidence>
<dbReference type="EMBL" id="CAWYQH010000141">
    <property type="protein sequence ID" value="CAK8694943.1"/>
    <property type="molecule type" value="Genomic_DNA"/>
</dbReference>
<evidence type="ECO:0000259" key="2">
    <source>
        <dbReference type="PROSITE" id="PS51471"/>
    </source>
</evidence>
<dbReference type="InterPro" id="IPR044861">
    <property type="entry name" value="IPNS-like_FE2OG_OXY"/>
</dbReference>
<keyword evidence="4" id="KW-1185">Reference proteome</keyword>
<keyword evidence="1" id="KW-0560">Oxidoreductase</keyword>
<keyword evidence="1" id="KW-0479">Metal-binding</keyword>
<gene>
    <name evidence="3" type="ORF">CVLEPA_LOCUS28266</name>
</gene>
<proteinExistence type="inferred from homology"/>
<dbReference type="Pfam" id="PF03171">
    <property type="entry name" value="2OG-FeII_Oxy"/>
    <property type="match status" value="1"/>
</dbReference>
<keyword evidence="1" id="KW-0408">Iron</keyword>
<comment type="similarity">
    <text evidence="1">Belongs to the iron/ascorbate-dependent oxidoreductase family.</text>
</comment>
<evidence type="ECO:0000313" key="4">
    <source>
        <dbReference type="Proteomes" id="UP001642483"/>
    </source>
</evidence>
<dbReference type="PROSITE" id="PS51471">
    <property type="entry name" value="FE2OG_OXY"/>
    <property type="match status" value="1"/>
</dbReference>
<dbReference type="SUPFAM" id="SSF51197">
    <property type="entry name" value="Clavaminate synthase-like"/>
    <property type="match status" value="1"/>
</dbReference>
<comment type="caution">
    <text evidence="3">The sequence shown here is derived from an EMBL/GenBank/DDBJ whole genome shotgun (WGS) entry which is preliminary data.</text>
</comment>
<dbReference type="PANTHER" id="PTHR47990">
    <property type="entry name" value="2-OXOGLUTARATE (2OG) AND FE(II)-DEPENDENT OXYGENASE SUPERFAMILY PROTEIN-RELATED"/>
    <property type="match status" value="1"/>
</dbReference>
<dbReference type="InterPro" id="IPR027443">
    <property type="entry name" value="IPNS-like_sf"/>
</dbReference>